<dbReference type="EMBL" id="BNDW01000117">
    <property type="protein sequence ID" value="GHI27763.1"/>
    <property type="molecule type" value="Genomic_DNA"/>
</dbReference>
<evidence type="ECO:0000313" key="2">
    <source>
        <dbReference type="EMBL" id="GHI27763.1"/>
    </source>
</evidence>
<feature type="region of interest" description="Disordered" evidence="1">
    <location>
        <begin position="61"/>
        <end position="88"/>
    </location>
</feature>
<reference evidence="2" key="1">
    <citation type="submission" date="2024-05" db="EMBL/GenBank/DDBJ databases">
        <title>Whole genome shotgun sequence of Streptomyces hydrogenans NBRC 13475.</title>
        <authorList>
            <person name="Komaki H."/>
            <person name="Tamura T."/>
        </authorList>
    </citation>
    <scope>NUCLEOTIDE SEQUENCE</scope>
    <source>
        <strain evidence="2">NBRC 13475</strain>
    </source>
</reference>
<protein>
    <submittedName>
        <fullName evidence="2">Uncharacterized protein</fullName>
    </submittedName>
</protein>
<sequence length="88" mass="9317">MVAPAMNLTSACYEGNPRLRQGLPQGALSAALRASTPQGRAAHPVTAAFRRPLEDPSETFREELQFTGGSPPLPDRTPPAPRPSRAPG</sequence>
<accession>A0ABQ3PRV4</accession>
<feature type="compositionally biased region" description="Pro residues" evidence="1">
    <location>
        <begin position="71"/>
        <end position="88"/>
    </location>
</feature>
<proteinExistence type="predicted"/>
<name>A0ABQ3PRV4_9ACTN</name>
<organism evidence="2 3">
    <name type="scientific">Streptomyces hydrogenans</name>
    <dbReference type="NCBI Taxonomy" id="1873719"/>
    <lineage>
        <taxon>Bacteria</taxon>
        <taxon>Bacillati</taxon>
        <taxon>Actinomycetota</taxon>
        <taxon>Actinomycetes</taxon>
        <taxon>Kitasatosporales</taxon>
        <taxon>Streptomycetaceae</taxon>
        <taxon>Streptomyces</taxon>
    </lineage>
</organism>
<gene>
    <name evidence="2" type="ORF">Shyd_91340</name>
</gene>
<keyword evidence="3" id="KW-1185">Reference proteome</keyword>
<evidence type="ECO:0000256" key="1">
    <source>
        <dbReference type="SAM" id="MobiDB-lite"/>
    </source>
</evidence>
<evidence type="ECO:0000313" key="3">
    <source>
        <dbReference type="Proteomes" id="UP001052739"/>
    </source>
</evidence>
<dbReference type="Proteomes" id="UP001052739">
    <property type="component" value="Unassembled WGS sequence"/>
</dbReference>
<comment type="caution">
    <text evidence="2">The sequence shown here is derived from an EMBL/GenBank/DDBJ whole genome shotgun (WGS) entry which is preliminary data.</text>
</comment>